<comment type="caution">
    <text evidence="2">The sequence shown here is derived from an EMBL/GenBank/DDBJ whole genome shotgun (WGS) entry which is preliminary data.</text>
</comment>
<gene>
    <name evidence="2" type="ORF">PGLA1383_LOCUS10076</name>
</gene>
<keyword evidence="3" id="KW-1185">Reference proteome</keyword>
<organism evidence="2 3">
    <name type="scientific">Polarella glacialis</name>
    <name type="common">Dinoflagellate</name>
    <dbReference type="NCBI Taxonomy" id="89957"/>
    <lineage>
        <taxon>Eukaryota</taxon>
        <taxon>Sar</taxon>
        <taxon>Alveolata</taxon>
        <taxon>Dinophyceae</taxon>
        <taxon>Suessiales</taxon>
        <taxon>Suessiaceae</taxon>
        <taxon>Polarella</taxon>
    </lineage>
</organism>
<feature type="region of interest" description="Disordered" evidence="1">
    <location>
        <begin position="277"/>
        <end position="309"/>
    </location>
</feature>
<dbReference type="Proteomes" id="UP000654075">
    <property type="component" value="Unassembled WGS sequence"/>
</dbReference>
<feature type="compositionally biased region" description="Basic and acidic residues" evidence="1">
    <location>
        <begin position="298"/>
        <end position="307"/>
    </location>
</feature>
<feature type="compositionally biased region" description="Low complexity" evidence="1">
    <location>
        <begin position="441"/>
        <end position="454"/>
    </location>
</feature>
<protein>
    <submittedName>
        <fullName evidence="2">Uncharacterized protein</fullName>
    </submittedName>
</protein>
<reference evidence="2" key="1">
    <citation type="submission" date="2021-02" db="EMBL/GenBank/DDBJ databases">
        <authorList>
            <person name="Dougan E. K."/>
            <person name="Rhodes N."/>
            <person name="Thang M."/>
            <person name="Chan C."/>
        </authorList>
    </citation>
    <scope>NUCLEOTIDE SEQUENCE</scope>
</reference>
<feature type="region of interest" description="Disordered" evidence="1">
    <location>
        <begin position="420"/>
        <end position="464"/>
    </location>
</feature>
<dbReference type="EMBL" id="CAJNNV010004912">
    <property type="protein sequence ID" value="CAE8591405.1"/>
    <property type="molecule type" value="Genomic_DNA"/>
</dbReference>
<feature type="compositionally biased region" description="Polar residues" evidence="1">
    <location>
        <begin position="455"/>
        <end position="464"/>
    </location>
</feature>
<feature type="compositionally biased region" description="Polar residues" evidence="1">
    <location>
        <begin position="353"/>
        <end position="369"/>
    </location>
</feature>
<evidence type="ECO:0000313" key="3">
    <source>
        <dbReference type="Proteomes" id="UP000654075"/>
    </source>
</evidence>
<sequence>VVAVRCLSLASWQWRRLPKLEAFSVALAALLAARAGAISPLSQGCAGCLNGASRGMLERWRRSPPLAMPGRIGDQGSPLKASPSKALHPAHRGVAVDADGFVGEEAVVAGPVANLPEPIAATARARVLFEEDAESDGEAWKLDGQDDTDGSLSGRLPMGVDIATANATPRSLSSTEASYSSSLAYGLQEAQRLQDVAPPLVIEADAPLVDGLRILLVHHLKKTVGANVINLTAGQAELLEHHMSRLESYAQKIVHTLAFATRLIAWQQPFETESPLAASNASSRGACSSATDPAEGEPAWKPREPRCPPKKLKLKDEEILDIFWSAQQEAIKEADWRGIEGPTASRSGDDASSCRSGASASTAYYTTDGSQDDGRGDYLRVISRAMQQPGRTPESFTAEMADPSQGAMCCGSLKASAARREAMKSSSAMVRWPQIPPDPGGPRSRTSRPPATSGDESPTMQSRV</sequence>
<dbReference type="AlphaFoldDB" id="A0A813DQ94"/>
<evidence type="ECO:0000313" key="2">
    <source>
        <dbReference type="EMBL" id="CAE8591405.1"/>
    </source>
</evidence>
<accession>A0A813DQ94</accession>
<name>A0A813DQ94_POLGL</name>
<feature type="compositionally biased region" description="Polar residues" evidence="1">
    <location>
        <begin position="277"/>
        <end position="291"/>
    </location>
</feature>
<dbReference type="OrthoDB" id="414404at2759"/>
<feature type="non-terminal residue" evidence="2">
    <location>
        <position position="1"/>
    </location>
</feature>
<evidence type="ECO:0000256" key="1">
    <source>
        <dbReference type="SAM" id="MobiDB-lite"/>
    </source>
</evidence>
<feature type="region of interest" description="Disordered" evidence="1">
    <location>
        <begin position="334"/>
        <end position="376"/>
    </location>
</feature>
<proteinExistence type="predicted"/>